<geneLocation type="mitochondrion" evidence="7"/>
<dbReference type="EMBL" id="MK321681">
    <property type="protein sequence ID" value="QDX14924.1"/>
    <property type="molecule type" value="Genomic_DNA"/>
</dbReference>
<dbReference type="RefSeq" id="YP_009687542.1">
    <property type="nucleotide sequence ID" value="NC_044483.1"/>
</dbReference>
<evidence type="ECO:0000256" key="4">
    <source>
        <dbReference type="ARBA" id="ARBA00023128"/>
    </source>
</evidence>
<evidence type="ECO:0000256" key="1">
    <source>
        <dbReference type="ARBA" id="ARBA00004173"/>
    </source>
</evidence>
<keyword evidence="3 7" id="KW-0689">Ribosomal protein</keyword>
<dbReference type="GO" id="GO:0006412">
    <property type="term" value="P:translation"/>
    <property type="evidence" value="ECO:0007669"/>
    <property type="project" value="InterPro"/>
</dbReference>
<proteinExistence type="inferred from homology"/>
<evidence type="ECO:0000256" key="5">
    <source>
        <dbReference type="ARBA" id="ARBA00023274"/>
    </source>
</evidence>
<keyword evidence="5" id="KW-0687">Ribonucleoprotein</keyword>
<dbReference type="Pfam" id="PF05316">
    <property type="entry name" value="VAR1"/>
    <property type="match status" value="1"/>
</dbReference>
<comment type="subcellular location">
    <subcellularLocation>
        <location evidence="1">Mitochondrion</location>
    </subcellularLocation>
</comment>
<dbReference type="GO" id="GO:0005739">
    <property type="term" value="C:mitochondrion"/>
    <property type="evidence" value="ECO:0007669"/>
    <property type="project" value="UniProtKB-SubCell"/>
</dbReference>
<comment type="similarity">
    <text evidence="2">Belongs to the universal ribosomal protein uS3 family.</text>
</comment>
<sequence length="400" mass="46946">MKNKTKPTHAITESNYAGKIKHYPPANKEWSGSIYAYNNNNTKLSPYSDKLVSKLVRGYFNSYSRVLEGNIIKKRSRRYRLIRARLSANRILVSRAEVKHTNDKALITVYIYNNDYRYYKNKLDNIVLYNNNNIFKSIKQAELKLKPKLQYNRSNLYSLLYNKTFAVGGKSLESRFNMYEKKYIRDFFHKFLRKEIVSIYYKQLIRFNKLKFEKQYVSSLSDEIRKIYNKNVEFNFVNLRYLYLNSSVFSSALVIKIRNRRNKLLTALQNSLQMFDLPDINRQAVYNQIYNKNTVIQNLDLKSARTSLYNELTKVIGSMRNKSVSGVRIEIAGRLTKRNTAARAISKLRYKGNIKDMDSSNKGLSTVMMRGNVKSNLQYTKLKSKWRIGSFGLKGWVSSS</sequence>
<evidence type="ECO:0000256" key="6">
    <source>
        <dbReference type="ARBA" id="ARBA00035157"/>
    </source>
</evidence>
<protein>
    <recommendedName>
        <fullName evidence="6">Small ribosomal subunit protein uS3m</fullName>
    </recommendedName>
</protein>
<dbReference type="GO" id="GO:0005840">
    <property type="term" value="C:ribosome"/>
    <property type="evidence" value="ECO:0007669"/>
    <property type="project" value="UniProtKB-KW"/>
</dbReference>
<name>A0A5B8H2W2_9LECA</name>
<accession>A0A5B8H2W2</accession>
<evidence type="ECO:0000256" key="3">
    <source>
        <dbReference type="ARBA" id="ARBA00022980"/>
    </source>
</evidence>
<evidence type="ECO:0000256" key="2">
    <source>
        <dbReference type="ARBA" id="ARBA00010761"/>
    </source>
</evidence>
<dbReference type="AlphaFoldDB" id="A0A5B8H2W2"/>
<organism evidence="7">
    <name type="scientific">Ramalina intermedia</name>
    <dbReference type="NCBI Taxonomy" id="86788"/>
    <lineage>
        <taxon>Eukaryota</taxon>
        <taxon>Fungi</taxon>
        <taxon>Dikarya</taxon>
        <taxon>Ascomycota</taxon>
        <taxon>Pezizomycotina</taxon>
        <taxon>Lecanoromycetes</taxon>
        <taxon>OSLEUM clade</taxon>
        <taxon>Lecanoromycetidae</taxon>
        <taxon>Lecanorales</taxon>
        <taxon>Lecanorineae</taxon>
        <taxon>Ramalinaceae</taxon>
        <taxon>Ramalina</taxon>
    </lineage>
</organism>
<dbReference type="InterPro" id="IPR007980">
    <property type="entry name" value="Ribosomal_uS3m_fun"/>
</dbReference>
<dbReference type="GeneID" id="41662914"/>
<evidence type="ECO:0000313" key="7">
    <source>
        <dbReference type="EMBL" id="QDX14924.1"/>
    </source>
</evidence>
<dbReference type="GO" id="GO:1990904">
    <property type="term" value="C:ribonucleoprotein complex"/>
    <property type="evidence" value="ECO:0007669"/>
    <property type="project" value="UniProtKB-KW"/>
</dbReference>
<gene>
    <name evidence="7" type="primary">rps3</name>
</gene>
<dbReference type="GO" id="GO:0003735">
    <property type="term" value="F:structural constituent of ribosome"/>
    <property type="evidence" value="ECO:0007669"/>
    <property type="project" value="InterPro"/>
</dbReference>
<reference evidence="7" key="1">
    <citation type="submission" date="2018-12" db="EMBL/GenBank/DDBJ databases">
        <title>Complete mitochondrial genome annotation of the lichenized fungus species Ramalina intermedia.</title>
        <authorList>
            <person name="Meese J.M."/>
            <person name="Keepers K.G."/>
            <person name="Pogoda C.S."/>
            <person name="Lendemer J.C."/>
            <person name="Tripp E.A."/>
            <person name="Bailey D.W."/>
            <person name="Kane N.C."/>
        </authorList>
    </citation>
    <scope>NUCLEOTIDE SEQUENCE</scope>
</reference>
<keyword evidence="4 7" id="KW-0496">Mitochondrion</keyword>